<proteinExistence type="predicted"/>
<dbReference type="InterPro" id="IPR029063">
    <property type="entry name" value="SAM-dependent_MTases_sf"/>
</dbReference>
<dbReference type="GO" id="GO:0032259">
    <property type="term" value="P:methylation"/>
    <property type="evidence" value="ECO:0007669"/>
    <property type="project" value="UniProtKB-KW"/>
</dbReference>
<feature type="domain" description="Methyltransferase type 11" evidence="1">
    <location>
        <begin position="52"/>
        <end position="144"/>
    </location>
</feature>
<evidence type="ECO:0000259" key="1">
    <source>
        <dbReference type="Pfam" id="PF08241"/>
    </source>
</evidence>
<evidence type="ECO:0000313" key="3">
    <source>
        <dbReference type="Proteomes" id="UP001146067"/>
    </source>
</evidence>
<protein>
    <submittedName>
        <fullName evidence="2">Methyltransferase domain-containing protein</fullName>
    </submittedName>
</protein>
<evidence type="ECO:0000313" key="2">
    <source>
        <dbReference type="EMBL" id="MDA1361151.1"/>
    </source>
</evidence>
<dbReference type="PANTHER" id="PTHR43591:SF110">
    <property type="entry name" value="RHODANESE DOMAIN-CONTAINING PROTEIN"/>
    <property type="match status" value="1"/>
</dbReference>
<keyword evidence="2" id="KW-0808">Transferase</keyword>
<dbReference type="CDD" id="cd02440">
    <property type="entry name" value="AdoMet_MTases"/>
    <property type="match status" value="1"/>
</dbReference>
<dbReference type="RefSeq" id="WP_270111128.1">
    <property type="nucleotide sequence ID" value="NZ_JAPZVP010000012.1"/>
</dbReference>
<dbReference type="EMBL" id="JAPZVP010000012">
    <property type="protein sequence ID" value="MDA1361151.1"/>
    <property type="molecule type" value="Genomic_DNA"/>
</dbReference>
<dbReference type="GO" id="GO:0008757">
    <property type="term" value="F:S-adenosylmethionine-dependent methyltransferase activity"/>
    <property type="evidence" value="ECO:0007669"/>
    <property type="project" value="InterPro"/>
</dbReference>
<dbReference type="Proteomes" id="UP001146067">
    <property type="component" value="Unassembled WGS sequence"/>
</dbReference>
<keyword evidence="2" id="KW-0489">Methyltransferase</keyword>
<dbReference type="AlphaFoldDB" id="A0A9X3SRB1"/>
<dbReference type="PANTHER" id="PTHR43591">
    <property type="entry name" value="METHYLTRANSFERASE"/>
    <property type="match status" value="1"/>
</dbReference>
<organism evidence="2 3">
    <name type="scientific">Glycomyces luteolus</name>
    <dbReference type="NCBI Taxonomy" id="2670330"/>
    <lineage>
        <taxon>Bacteria</taxon>
        <taxon>Bacillati</taxon>
        <taxon>Actinomycetota</taxon>
        <taxon>Actinomycetes</taxon>
        <taxon>Glycomycetales</taxon>
        <taxon>Glycomycetaceae</taxon>
        <taxon>Glycomyces</taxon>
    </lineage>
</organism>
<accession>A0A9X3SRB1</accession>
<reference evidence="2" key="1">
    <citation type="submission" date="2022-12" db="EMBL/GenBank/DDBJ databases">
        <title>Gycomyces niveus sp.nov.,a novel actinomycete isolated from soil in Shouguan.</title>
        <authorList>
            <person name="Yang X."/>
        </authorList>
    </citation>
    <scope>NUCLEOTIDE SEQUENCE</scope>
    <source>
        <strain evidence="2">NEAU-A15</strain>
    </source>
</reference>
<name>A0A9X3SRB1_9ACTN</name>
<dbReference type="Gene3D" id="3.40.50.150">
    <property type="entry name" value="Vaccinia Virus protein VP39"/>
    <property type="match status" value="1"/>
</dbReference>
<sequence length="270" mass="29486">MSTWELETEIESYYERGGERERLTRNARGRLEFARTQDLLRRKLPGANLDVLDVGGATGIHAKWLAEDGHRVSLIDPVASQVEVAAQLPGVTAVVGDARELPWDDASFDAVLLMGPLYHLTDREHRVKAIAEARRCTRPGGIVAAATINRTAGWNDYLLFRAGGNDKGLSAEASLRIMREGTLRYFDQDIFTTAYLAHPSEVASEFADAGLGGAAQYAVQGPPGYIPELEALIDDEEVREHLMEGLRIIEAEPSLLGASNHLLTIATIPA</sequence>
<keyword evidence="3" id="KW-1185">Reference proteome</keyword>
<dbReference type="InterPro" id="IPR013216">
    <property type="entry name" value="Methyltransf_11"/>
</dbReference>
<comment type="caution">
    <text evidence="2">The sequence shown here is derived from an EMBL/GenBank/DDBJ whole genome shotgun (WGS) entry which is preliminary data.</text>
</comment>
<gene>
    <name evidence="2" type="ORF">O1R50_16085</name>
</gene>
<dbReference type="SUPFAM" id="SSF53335">
    <property type="entry name" value="S-adenosyl-L-methionine-dependent methyltransferases"/>
    <property type="match status" value="1"/>
</dbReference>
<dbReference type="Pfam" id="PF08241">
    <property type="entry name" value="Methyltransf_11"/>
    <property type="match status" value="1"/>
</dbReference>